<proteinExistence type="inferred from homology"/>
<organism evidence="3 4">
    <name type="scientific">[Myrmecia] bisecta</name>
    <dbReference type="NCBI Taxonomy" id="41462"/>
    <lineage>
        <taxon>Eukaryota</taxon>
        <taxon>Viridiplantae</taxon>
        <taxon>Chlorophyta</taxon>
        <taxon>core chlorophytes</taxon>
        <taxon>Trebouxiophyceae</taxon>
        <taxon>Trebouxiales</taxon>
        <taxon>Trebouxiaceae</taxon>
        <taxon>Myrmecia</taxon>
    </lineage>
</organism>
<comment type="similarity">
    <text evidence="1">Belongs to the RUS1 family.</text>
</comment>
<reference evidence="3 4" key="1">
    <citation type="journal article" date="2024" name="Nat. Commun.">
        <title>Phylogenomics reveals the evolutionary origins of lichenization in chlorophyte algae.</title>
        <authorList>
            <person name="Puginier C."/>
            <person name="Libourel C."/>
            <person name="Otte J."/>
            <person name="Skaloud P."/>
            <person name="Haon M."/>
            <person name="Grisel S."/>
            <person name="Petersen M."/>
            <person name="Berrin J.G."/>
            <person name="Delaux P.M."/>
            <person name="Dal Grande F."/>
            <person name="Keller J."/>
        </authorList>
    </citation>
    <scope>NUCLEOTIDE SEQUENCE [LARGE SCALE GENOMIC DNA]</scope>
    <source>
        <strain evidence="3 4">SAG 2043</strain>
    </source>
</reference>
<dbReference type="Proteomes" id="UP001489004">
    <property type="component" value="Unassembled WGS sequence"/>
</dbReference>
<name>A0AAW1PYC4_9CHLO</name>
<feature type="domain" description="Protein root UVB sensitive/RUS" evidence="2">
    <location>
        <begin position="79"/>
        <end position="316"/>
    </location>
</feature>
<dbReference type="EMBL" id="JALJOR010000008">
    <property type="protein sequence ID" value="KAK9813139.1"/>
    <property type="molecule type" value="Genomic_DNA"/>
</dbReference>
<evidence type="ECO:0000256" key="1">
    <source>
        <dbReference type="ARBA" id="ARBA00007558"/>
    </source>
</evidence>
<dbReference type="PANTHER" id="PTHR12770">
    <property type="entry name" value="RUS1 FAMILY PROTEIN C16ORF58"/>
    <property type="match status" value="1"/>
</dbReference>
<accession>A0AAW1PYC4</accession>
<evidence type="ECO:0000313" key="4">
    <source>
        <dbReference type="Proteomes" id="UP001489004"/>
    </source>
</evidence>
<keyword evidence="4" id="KW-1185">Reference proteome</keyword>
<dbReference type="PANTHER" id="PTHR12770:SF29">
    <property type="entry name" value="PROTEIN ROOT UVB SENSITIVE 4"/>
    <property type="match status" value="1"/>
</dbReference>
<comment type="caution">
    <text evidence="3">The sequence shown here is derived from an EMBL/GenBank/DDBJ whole genome shotgun (WGS) entry which is preliminary data.</text>
</comment>
<dbReference type="InterPro" id="IPR054549">
    <property type="entry name" value="UVB_sens_RUS_dom"/>
</dbReference>
<dbReference type="AlphaFoldDB" id="A0AAW1PYC4"/>
<gene>
    <name evidence="3" type="ORF">WJX72_009670</name>
</gene>
<evidence type="ECO:0000313" key="3">
    <source>
        <dbReference type="EMBL" id="KAK9813139.1"/>
    </source>
</evidence>
<protein>
    <recommendedName>
        <fullName evidence="2">Protein root UVB sensitive/RUS domain-containing protein</fullName>
    </recommendedName>
</protein>
<dbReference type="InterPro" id="IPR006968">
    <property type="entry name" value="RUS_fam"/>
</dbReference>
<evidence type="ECO:0000259" key="2">
    <source>
        <dbReference type="Pfam" id="PF04884"/>
    </source>
</evidence>
<dbReference type="Pfam" id="PF04884">
    <property type="entry name" value="UVB_sens_prot"/>
    <property type="match status" value="1"/>
</dbReference>
<sequence>MISHRCGNGSGACKKRTSEAPFRPTNAGCHAPLEVLPVASVKGGRVKPYVWDGSAIRAVEPAVLHEGETHHGRLVDHVKQLHAAVLGSFLPQNEDVTPDYWDYARWRAAHRLFSSVLSIFATQSLLQAVGVGARKTLPAAAAINWVLKDGLGRLGRLTVAARFGQSFDADLKRFRWATSLLFAGCISLEYLTPLFPHHFLLLASVANVGKSIGLTTYISTQPAIQKSFARHENLADIMAKAQAQQMVFDNIGLAVAVTLTYLVRNSPQARMRMPLIALPLLLGGDLFAIYHELKSIHLRTLNKERAELIAEHWLQTGAIPSTKQVSKAEPLLTAPRVGRGQLRLQITSLEESLRDPDTLGLLLERHRKDRYMNSTGASIGAAWPCSQAALDASHAWAVANAPRFLEQLQKSQWQINPFLLSSLERAAYTELA</sequence>